<reference evidence="7 8" key="1">
    <citation type="submission" date="2023-07" db="EMBL/GenBank/DDBJ databases">
        <title>Genomic Encyclopedia of Type Strains, Phase IV (KMG-IV): sequencing the most valuable type-strain genomes for metagenomic binning, comparative biology and taxonomic classification.</title>
        <authorList>
            <person name="Goeker M."/>
        </authorList>
    </citation>
    <scope>NUCLEOTIDE SEQUENCE [LARGE SCALE GENOMIC DNA]</scope>
    <source>
        <strain evidence="7 8">DSM 23948</strain>
    </source>
</reference>
<evidence type="ECO:0000256" key="2">
    <source>
        <dbReference type="ARBA" id="ARBA00022475"/>
    </source>
</evidence>
<dbReference type="InterPro" id="IPR010343">
    <property type="entry name" value="ArAE_1"/>
</dbReference>
<dbReference type="PANTHER" id="PTHR40064">
    <property type="entry name" value="MEMBRANE PROTEIN-RELATED"/>
    <property type="match status" value="1"/>
</dbReference>
<feature type="transmembrane region" description="Helical" evidence="6">
    <location>
        <begin position="121"/>
        <end position="142"/>
    </location>
</feature>
<feature type="transmembrane region" description="Helical" evidence="6">
    <location>
        <begin position="60"/>
        <end position="91"/>
    </location>
</feature>
<protein>
    <submittedName>
        <fullName evidence="7">Uncharacterized membrane protein YgaE (UPF0421/DUF939 family)</fullName>
    </submittedName>
</protein>
<feature type="transmembrane region" description="Helical" evidence="6">
    <location>
        <begin position="98"/>
        <end position="115"/>
    </location>
</feature>
<gene>
    <name evidence="7" type="ORF">J2S07_000343</name>
</gene>
<proteinExistence type="predicted"/>
<evidence type="ECO:0000313" key="7">
    <source>
        <dbReference type="EMBL" id="MDQ0154045.1"/>
    </source>
</evidence>
<evidence type="ECO:0000256" key="5">
    <source>
        <dbReference type="ARBA" id="ARBA00023136"/>
    </source>
</evidence>
<feature type="transmembrane region" description="Helical" evidence="6">
    <location>
        <begin position="12"/>
        <end position="40"/>
    </location>
</feature>
<dbReference type="PANTHER" id="PTHR40064:SF1">
    <property type="entry name" value="MEMBRANE PROTEIN"/>
    <property type="match status" value="1"/>
</dbReference>
<keyword evidence="2" id="KW-1003">Cell membrane</keyword>
<evidence type="ECO:0000256" key="6">
    <source>
        <dbReference type="SAM" id="Phobius"/>
    </source>
</evidence>
<keyword evidence="5 6" id="KW-0472">Membrane</keyword>
<keyword evidence="4 6" id="KW-1133">Transmembrane helix</keyword>
<evidence type="ECO:0000256" key="1">
    <source>
        <dbReference type="ARBA" id="ARBA00004651"/>
    </source>
</evidence>
<comment type="subcellular location">
    <subcellularLocation>
        <location evidence="1">Cell membrane</location>
        <topology evidence="1">Multi-pass membrane protein</topology>
    </subcellularLocation>
</comment>
<dbReference type="Pfam" id="PF06081">
    <property type="entry name" value="ArAE_1"/>
    <property type="match status" value="1"/>
</dbReference>
<keyword evidence="3 6" id="KW-0812">Transmembrane</keyword>
<dbReference type="EMBL" id="JAUSTU010000001">
    <property type="protein sequence ID" value="MDQ0154045.1"/>
    <property type="molecule type" value="Genomic_DNA"/>
</dbReference>
<keyword evidence="8" id="KW-1185">Reference proteome</keyword>
<organism evidence="7 8">
    <name type="scientific">Anoxybacillus andreesenii</name>
    <dbReference type="NCBI Taxonomy" id="1325932"/>
    <lineage>
        <taxon>Bacteria</taxon>
        <taxon>Bacillati</taxon>
        <taxon>Bacillota</taxon>
        <taxon>Bacilli</taxon>
        <taxon>Bacillales</taxon>
        <taxon>Anoxybacillaceae</taxon>
        <taxon>Anoxybacillus</taxon>
    </lineage>
</organism>
<dbReference type="RefSeq" id="WP_307148661.1">
    <property type="nucleotide sequence ID" value="NZ_JAUSTU010000001.1"/>
</dbReference>
<comment type="caution">
    <text evidence="7">The sequence shown here is derived from an EMBL/GenBank/DDBJ whole genome shotgun (WGS) entry which is preliminary data.</text>
</comment>
<evidence type="ECO:0000313" key="8">
    <source>
        <dbReference type="Proteomes" id="UP001231362"/>
    </source>
</evidence>
<evidence type="ECO:0000256" key="3">
    <source>
        <dbReference type="ARBA" id="ARBA00022692"/>
    </source>
</evidence>
<accession>A0ABT9UZC3</accession>
<name>A0ABT9UZC3_9BACL</name>
<sequence>MTLGPRVVKTGMAVTLALYICALFDLEPAIFAGVAAIFTVQPSIYRTWKHVLDQVITNTMGAAIALFVIYFIGNEPIIIGIVMIFVILISLKLKMESTISLTLVTILAVMGAPSHEGLLYAANRFLIILVGIGSAFIVNITIYPPKYKKNFIDKSETVFQNMSLLLRTAISNELTEKSFQDDYSKLKEDLKQLGEFFKILDEERAKMSRLNPQDAREIVVFKQMLKCLQKGQELLEIIEEHYFQSDTNEEDGRLFDQQIEELIKCHEYFLLKYEGKIREEGDNDHEALIESGLFLGLLMEKYRNEGGDKLRLVVIGSSVFEYAFQLQRLNQLIEQYRKTLRKSEAA</sequence>
<dbReference type="Proteomes" id="UP001231362">
    <property type="component" value="Unassembled WGS sequence"/>
</dbReference>
<dbReference type="InterPro" id="IPR052984">
    <property type="entry name" value="UPF0421"/>
</dbReference>
<evidence type="ECO:0000256" key="4">
    <source>
        <dbReference type="ARBA" id="ARBA00022989"/>
    </source>
</evidence>